<evidence type="ECO:0000259" key="1">
    <source>
        <dbReference type="Pfam" id="PF00658"/>
    </source>
</evidence>
<dbReference type="Pfam" id="PF00658">
    <property type="entry name" value="MLLE"/>
    <property type="match status" value="1"/>
</dbReference>
<dbReference type="GO" id="GO:0003723">
    <property type="term" value="F:RNA binding"/>
    <property type="evidence" value="ECO:0007669"/>
    <property type="project" value="InterPro"/>
</dbReference>
<keyword evidence="3" id="KW-1185">Reference proteome</keyword>
<comment type="caution">
    <text evidence="2">The sequence shown here is derived from an EMBL/GenBank/DDBJ whole genome shotgun (WGS) entry which is preliminary data.</text>
</comment>
<accession>X6N2S4</accession>
<dbReference type="InterPro" id="IPR036053">
    <property type="entry name" value="PABP-dom"/>
</dbReference>
<dbReference type="Proteomes" id="UP000023152">
    <property type="component" value="Unassembled WGS sequence"/>
</dbReference>
<evidence type="ECO:0000313" key="3">
    <source>
        <dbReference type="Proteomes" id="UP000023152"/>
    </source>
</evidence>
<proteinExistence type="predicted"/>
<feature type="domain" description="PABC" evidence="1">
    <location>
        <begin position="242"/>
        <end position="294"/>
    </location>
</feature>
<protein>
    <recommendedName>
        <fullName evidence="1">PABC domain-containing protein</fullName>
    </recommendedName>
</protein>
<dbReference type="SUPFAM" id="SSF63570">
    <property type="entry name" value="PABC (PABP) domain"/>
    <property type="match status" value="1"/>
</dbReference>
<sequence length="302" mass="32866">MNNSQCWFTSQVNGGTGVNLIPPVYGNQQTLTVPRFDNANVQQGHNFLPKLSQSNGKGVNGSPNVVLCEASGFANGGMPSCYAPLLIPNTGFVTAGNYSPYLTVPQFSNDFFSTCWLLKRNNLKLQHRFVVSNHVDGRYLWSPNQIPTLPSVQVSGTSSVPSVVSNTTVGNQSSSSSSVANSVKVKSFFFTKKIEDGSLHKKQQLIVTDPSITTSMKKTSSTASVASSVSSNNSNSSSIWSEKQREVGNIIYRELQSEFPSRVAKLTGMLLSLPKDELNLLITDSSKLKARARQFCRLLDNK</sequence>
<name>X6N2S4_RETFI</name>
<evidence type="ECO:0000313" key="2">
    <source>
        <dbReference type="EMBL" id="ETO20203.1"/>
    </source>
</evidence>
<reference evidence="2 3" key="1">
    <citation type="journal article" date="2013" name="Curr. Biol.">
        <title>The Genome of the Foraminiferan Reticulomyxa filosa.</title>
        <authorList>
            <person name="Glockner G."/>
            <person name="Hulsmann N."/>
            <person name="Schleicher M."/>
            <person name="Noegel A.A."/>
            <person name="Eichinger L."/>
            <person name="Gallinger C."/>
            <person name="Pawlowski J."/>
            <person name="Sierra R."/>
            <person name="Euteneuer U."/>
            <person name="Pillet L."/>
            <person name="Moustafa A."/>
            <person name="Platzer M."/>
            <person name="Groth M."/>
            <person name="Szafranski K."/>
            <person name="Schliwa M."/>
        </authorList>
    </citation>
    <scope>NUCLEOTIDE SEQUENCE [LARGE SCALE GENOMIC DNA]</scope>
</reference>
<dbReference type="AlphaFoldDB" id="X6N2S4"/>
<dbReference type="Gene3D" id="1.10.1900.10">
    <property type="entry name" value="c-terminal domain of poly(a) binding protein"/>
    <property type="match status" value="1"/>
</dbReference>
<dbReference type="InterPro" id="IPR002004">
    <property type="entry name" value="PABP_HYD_C"/>
</dbReference>
<dbReference type="EMBL" id="ASPP01012842">
    <property type="protein sequence ID" value="ETO20203.1"/>
    <property type="molecule type" value="Genomic_DNA"/>
</dbReference>
<gene>
    <name evidence="2" type="ORF">RFI_17014</name>
</gene>
<organism evidence="2 3">
    <name type="scientific">Reticulomyxa filosa</name>
    <dbReference type="NCBI Taxonomy" id="46433"/>
    <lineage>
        <taxon>Eukaryota</taxon>
        <taxon>Sar</taxon>
        <taxon>Rhizaria</taxon>
        <taxon>Retaria</taxon>
        <taxon>Foraminifera</taxon>
        <taxon>Monothalamids</taxon>
        <taxon>Reticulomyxidae</taxon>
        <taxon>Reticulomyxa</taxon>
    </lineage>
</organism>